<proteinExistence type="inferred from homology"/>
<dbReference type="PANTHER" id="PTHR14759">
    <property type="entry name" value="STOP PROTEIN"/>
    <property type="match status" value="1"/>
</dbReference>
<dbReference type="GO" id="GO:0008017">
    <property type="term" value="F:microtubule binding"/>
    <property type="evidence" value="ECO:0007669"/>
    <property type="project" value="InterPro"/>
</dbReference>
<evidence type="ECO:0000256" key="3">
    <source>
        <dbReference type="ARBA" id="ARBA00022448"/>
    </source>
</evidence>
<dbReference type="GO" id="GO:0005516">
    <property type="term" value="F:calmodulin binding"/>
    <property type="evidence" value="ECO:0007669"/>
    <property type="project" value="InterPro"/>
</dbReference>
<dbReference type="OrthoDB" id="9632339at2759"/>
<sequence length="267" mass="29588">MAWPCITRACCIARFWNQLDKGDIAVPLVFTKYSEVTEGAHRQHAQVHQPQARFSSVAVETQPAVVEADHGGNVNSTKDLTQQPVPGLSKEQTGSVMRQDYKAWKVKPEPSCKPKIEYQPSEAPFERETQYQKDFKAWPIPRRGDHPWIPKPSPGLTAPTASSEAKRKKAATALAENRPVEPVKVEATDPPVAKAKTTATFSGATEMSVTKENPEKKSREKSPTARHSTEGLRPRDAADIVNRQIKEESGSGTSYRLDCNIAQLEYV</sequence>
<feature type="region of interest" description="Disordered" evidence="7">
    <location>
        <begin position="69"/>
        <end position="94"/>
    </location>
</feature>
<dbReference type="GO" id="GO:0000226">
    <property type="term" value="P:microtubule cytoskeleton organization"/>
    <property type="evidence" value="ECO:0007669"/>
    <property type="project" value="InterPro"/>
</dbReference>
<name>A0A8T2IIP2_9PIPI</name>
<dbReference type="GO" id="GO:0030705">
    <property type="term" value="P:cytoskeleton-dependent intracellular transport"/>
    <property type="evidence" value="ECO:0007669"/>
    <property type="project" value="TreeGrafter"/>
</dbReference>
<comment type="subcellular location">
    <subcellularLocation>
        <location evidence="1">Cytoplasm</location>
        <location evidence="1">Cytoskeleton</location>
    </subcellularLocation>
</comment>
<protein>
    <recommendedName>
        <fullName evidence="10">Microtubule-associated protein 6</fullName>
    </recommendedName>
</protein>
<dbReference type="GO" id="GO:0005874">
    <property type="term" value="C:microtubule"/>
    <property type="evidence" value="ECO:0007669"/>
    <property type="project" value="UniProtKB-KW"/>
</dbReference>
<evidence type="ECO:0000256" key="4">
    <source>
        <dbReference type="ARBA" id="ARBA00022490"/>
    </source>
</evidence>
<evidence type="ECO:0000313" key="8">
    <source>
        <dbReference type="EMBL" id="KAG8430046.1"/>
    </source>
</evidence>
<reference evidence="8" key="1">
    <citation type="thesis" date="2020" institute="ProQuest LLC" country="789 East Eisenhower Parkway, Ann Arbor, MI, USA">
        <title>Comparative Genomics and Chromosome Evolution.</title>
        <authorList>
            <person name="Mudd A.B."/>
        </authorList>
    </citation>
    <scope>NUCLEOTIDE SEQUENCE</scope>
    <source>
        <strain evidence="8">Female2</strain>
        <tissue evidence="8">Blood</tissue>
    </source>
</reference>
<keyword evidence="5" id="KW-0493">Microtubule</keyword>
<comment type="similarity">
    <text evidence="2">Belongs to the STOP family.</text>
</comment>
<feature type="compositionally biased region" description="Basic and acidic residues" evidence="7">
    <location>
        <begin position="212"/>
        <end position="240"/>
    </location>
</feature>
<dbReference type="InterPro" id="IPR007882">
    <property type="entry name" value="MAP6"/>
</dbReference>
<comment type="caution">
    <text evidence="8">The sequence shown here is derived from an EMBL/GenBank/DDBJ whole genome shotgun (WGS) entry which is preliminary data.</text>
</comment>
<feature type="compositionally biased region" description="Polar residues" evidence="7">
    <location>
        <begin position="73"/>
        <end position="94"/>
    </location>
</feature>
<evidence type="ECO:0000256" key="6">
    <source>
        <dbReference type="ARBA" id="ARBA00023212"/>
    </source>
</evidence>
<dbReference type="Proteomes" id="UP000812440">
    <property type="component" value="Unassembled WGS sequence"/>
</dbReference>
<gene>
    <name evidence="8" type="ORF">GDO86_018591</name>
</gene>
<dbReference type="GO" id="GO:0005801">
    <property type="term" value="C:cis-Golgi network"/>
    <property type="evidence" value="ECO:0007669"/>
    <property type="project" value="TreeGrafter"/>
</dbReference>
<evidence type="ECO:0008006" key="10">
    <source>
        <dbReference type="Google" id="ProtNLM"/>
    </source>
</evidence>
<feature type="compositionally biased region" description="Basic and acidic residues" evidence="7">
    <location>
        <begin position="178"/>
        <end position="187"/>
    </location>
</feature>
<feature type="compositionally biased region" description="Polar residues" evidence="7">
    <location>
        <begin position="197"/>
        <end position="211"/>
    </location>
</feature>
<dbReference type="GO" id="GO:0070507">
    <property type="term" value="P:regulation of microtubule cytoskeleton organization"/>
    <property type="evidence" value="ECO:0007669"/>
    <property type="project" value="TreeGrafter"/>
</dbReference>
<keyword evidence="9" id="KW-1185">Reference proteome</keyword>
<dbReference type="EMBL" id="JAACNH010001680">
    <property type="protein sequence ID" value="KAG8430046.1"/>
    <property type="molecule type" value="Genomic_DNA"/>
</dbReference>
<keyword evidence="4" id="KW-0963">Cytoplasm</keyword>
<evidence type="ECO:0000313" key="9">
    <source>
        <dbReference type="Proteomes" id="UP000812440"/>
    </source>
</evidence>
<keyword evidence="3" id="KW-0813">Transport</keyword>
<feature type="region of interest" description="Disordered" evidence="7">
    <location>
        <begin position="145"/>
        <end position="240"/>
    </location>
</feature>
<evidence type="ECO:0000256" key="5">
    <source>
        <dbReference type="ARBA" id="ARBA00022701"/>
    </source>
</evidence>
<dbReference type="AlphaFoldDB" id="A0A8T2IIP2"/>
<keyword evidence="6" id="KW-0206">Cytoskeleton</keyword>
<organism evidence="8 9">
    <name type="scientific">Hymenochirus boettgeri</name>
    <name type="common">Congo dwarf clawed frog</name>
    <dbReference type="NCBI Taxonomy" id="247094"/>
    <lineage>
        <taxon>Eukaryota</taxon>
        <taxon>Metazoa</taxon>
        <taxon>Chordata</taxon>
        <taxon>Craniata</taxon>
        <taxon>Vertebrata</taxon>
        <taxon>Euteleostomi</taxon>
        <taxon>Amphibia</taxon>
        <taxon>Batrachia</taxon>
        <taxon>Anura</taxon>
        <taxon>Pipoidea</taxon>
        <taxon>Pipidae</taxon>
        <taxon>Pipinae</taxon>
        <taxon>Hymenochirus</taxon>
    </lineage>
</organism>
<dbReference type="PANTHER" id="PTHR14759:SF29">
    <property type="entry name" value="MICROTUBULE-ASSOCIATED PROTEIN 6"/>
    <property type="match status" value="1"/>
</dbReference>
<accession>A0A8T2IIP2</accession>
<dbReference type="GO" id="GO:0005798">
    <property type="term" value="C:Golgi-associated vesicle"/>
    <property type="evidence" value="ECO:0007669"/>
    <property type="project" value="TreeGrafter"/>
</dbReference>
<evidence type="ECO:0000256" key="7">
    <source>
        <dbReference type="SAM" id="MobiDB-lite"/>
    </source>
</evidence>
<evidence type="ECO:0000256" key="2">
    <source>
        <dbReference type="ARBA" id="ARBA00005728"/>
    </source>
</evidence>
<evidence type="ECO:0000256" key="1">
    <source>
        <dbReference type="ARBA" id="ARBA00004245"/>
    </source>
</evidence>